<dbReference type="OrthoDB" id="862563at2"/>
<reference evidence="5" key="1">
    <citation type="journal article" date="2014" name="Genome Announc.">
        <title>Draft Genome Sequence of Marine Flavobacterium Jejuia pallidilutea Strain 11shimoA1 and Pigmentation Mutants.</title>
        <authorList>
            <person name="Takatani N."/>
            <person name="Nakanishi M."/>
            <person name="Meirelles P."/>
            <person name="Mino S."/>
            <person name="Suda W."/>
            <person name="Oshima K."/>
            <person name="Hattori M."/>
            <person name="Ohkuma M."/>
            <person name="Hosokawa M."/>
            <person name="Miyashita K."/>
            <person name="Thompson F.L."/>
            <person name="Niwa A."/>
            <person name="Sawabe T."/>
            <person name="Sawabe T."/>
        </authorList>
    </citation>
    <scope>NUCLEOTIDE SEQUENCE [LARGE SCALE GENOMIC DNA]</scope>
    <source>
        <strain evidence="5">JCM 19538</strain>
    </source>
</reference>
<feature type="domain" description="Secretion system C-terminal sorting" evidence="3">
    <location>
        <begin position="233"/>
        <end position="302"/>
    </location>
</feature>
<sequence length="303" mass="32641">MKKLYFLLFTICFIPVSYSQIINEFEPNPAGTDPSTTTFELKGTANTAFDLWILSLESDGYQGTVDRAGNVTGTFDTNGLATVTIPDLENPSFTIVLTDNFTGSIGDDLDVLDNGTLDTSSLGNILDAVGVSDNTADDSTLYGAVLSGSDILFNGEFEPLLVFRDGSTGDWYQTVTVDFGQPTESISVFDVNGNIVPNTNFDSDPASGPTFGITNPSNTALSIETKEIAGFSIYPNPVSGNFITIYSKSNIPMDIKVYDILGKQVINKKKIERTLSISNLNSGVYLIKAIQDRAISTKKLIVP</sequence>
<keyword evidence="5" id="KW-1185">Reference proteome</keyword>
<dbReference type="NCBIfam" id="TIGR04183">
    <property type="entry name" value="Por_Secre_tail"/>
    <property type="match status" value="1"/>
</dbReference>
<comment type="caution">
    <text evidence="4">The sequence shown here is derived from an EMBL/GenBank/DDBJ whole genome shotgun (WGS) entry which is preliminary data.</text>
</comment>
<evidence type="ECO:0000256" key="1">
    <source>
        <dbReference type="ARBA" id="ARBA00022729"/>
    </source>
</evidence>
<dbReference type="InterPro" id="IPR026444">
    <property type="entry name" value="Secre_tail"/>
</dbReference>
<dbReference type="Pfam" id="PF18962">
    <property type="entry name" value="Por_Secre_tail"/>
    <property type="match status" value="1"/>
</dbReference>
<dbReference type="RefSeq" id="WP_052512403.1">
    <property type="nucleotide sequence ID" value="NZ_BBNY01000002.1"/>
</dbReference>
<dbReference type="AlphaFoldDB" id="A0A098LQA3"/>
<name>A0A098LQA3_9FLAO</name>
<keyword evidence="1 2" id="KW-0732">Signal</keyword>
<evidence type="ECO:0000259" key="3">
    <source>
        <dbReference type="Pfam" id="PF18962"/>
    </source>
</evidence>
<feature type="signal peptide" evidence="2">
    <location>
        <begin position="1"/>
        <end position="19"/>
    </location>
</feature>
<dbReference type="Proteomes" id="UP000030184">
    <property type="component" value="Unassembled WGS sequence"/>
</dbReference>
<proteinExistence type="predicted"/>
<evidence type="ECO:0000313" key="5">
    <source>
        <dbReference type="Proteomes" id="UP000030184"/>
    </source>
</evidence>
<feature type="chain" id="PRO_5001937695" description="Secretion system C-terminal sorting domain-containing protein" evidence="2">
    <location>
        <begin position="20"/>
        <end position="303"/>
    </location>
</feature>
<evidence type="ECO:0000313" key="4">
    <source>
        <dbReference type="EMBL" id="GAL88303.1"/>
    </source>
</evidence>
<accession>A0A098LQA3</accession>
<evidence type="ECO:0000256" key="2">
    <source>
        <dbReference type="SAM" id="SignalP"/>
    </source>
</evidence>
<protein>
    <recommendedName>
        <fullName evidence="3">Secretion system C-terminal sorting domain-containing protein</fullName>
    </recommendedName>
</protein>
<gene>
    <name evidence="4" type="ORF">JCM19538_1629</name>
</gene>
<organism evidence="4 5">
    <name type="scientific">Jejuia pallidilutea</name>
    <dbReference type="NCBI Taxonomy" id="504487"/>
    <lineage>
        <taxon>Bacteria</taxon>
        <taxon>Pseudomonadati</taxon>
        <taxon>Bacteroidota</taxon>
        <taxon>Flavobacteriia</taxon>
        <taxon>Flavobacteriales</taxon>
        <taxon>Flavobacteriaceae</taxon>
        <taxon>Jejuia</taxon>
    </lineage>
</organism>
<dbReference type="EMBL" id="BBNY01000002">
    <property type="protein sequence ID" value="GAL88303.1"/>
    <property type="molecule type" value="Genomic_DNA"/>
</dbReference>